<dbReference type="OMA" id="SGVERYW"/>
<proteinExistence type="predicted"/>
<feature type="compositionally biased region" description="Low complexity" evidence="10">
    <location>
        <begin position="131"/>
        <end position="148"/>
    </location>
</feature>
<evidence type="ECO:0000256" key="3">
    <source>
        <dbReference type="ARBA" id="ARBA00022833"/>
    </source>
</evidence>
<feature type="domain" description="Dof-type" evidence="11">
    <location>
        <begin position="75"/>
        <end position="129"/>
    </location>
</feature>
<keyword evidence="3 9" id="KW-0862">Zinc</keyword>
<keyword evidence="5 8" id="KW-0238">DNA-binding</keyword>
<evidence type="ECO:0000313" key="12">
    <source>
        <dbReference type="EMBL" id="TKW37046.1"/>
    </source>
</evidence>
<dbReference type="PROSITE" id="PS50884">
    <property type="entry name" value="ZF_DOF_2"/>
    <property type="match status" value="1"/>
</dbReference>
<name>A0A4V6DF75_SETVI</name>
<keyword evidence="4 9" id="KW-0805">Transcription regulation</keyword>
<gene>
    <name evidence="12" type="ORF">SEVIR_1G022000v2</name>
</gene>
<organism evidence="12 13">
    <name type="scientific">Setaria viridis</name>
    <name type="common">Green bristlegrass</name>
    <name type="synonym">Setaria italica subsp. viridis</name>
    <dbReference type="NCBI Taxonomy" id="4556"/>
    <lineage>
        <taxon>Eukaryota</taxon>
        <taxon>Viridiplantae</taxon>
        <taxon>Streptophyta</taxon>
        <taxon>Embryophyta</taxon>
        <taxon>Tracheophyta</taxon>
        <taxon>Spermatophyta</taxon>
        <taxon>Magnoliopsida</taxon>
        <taxon>Liliopsida</taxon>
        <taxon>Poales</taxon>
        <taxon>Poaceae</taxon>
        <taxon>PACMAD clade</taxon>
        <taxon>Panicoideae</taxon>
        <taxon>Panicodae</taxon>
        <taxon>Paniceae</taxon>
        <taxon>Cenchrinae</taxon>
        <taxon>Setaria</taxon>
    </lineage>
</organism>
<dbReference type="GO" id="GO:0003677">
    <property type="term" value="F:DNA binding"/>
    <property type="evidence" value="ECO:0007669"/>
    <property type="project" value="UniProtKB-UniRule"/>
</dbReference>
<comment type="function">
    <text evidence="9">Transcription factor that binds specifically to a 5'-AA[AG]G-3' consensus core sequence.</text>
</comment>
<keyword evidence="6 9" id="KW-0804">Transcription</keyword>
<dbReference type="AlphaFoldDB" id="A0A4V6DF75"/>
<dbReference type="PANTHER" id="PTHR31992">
    <property type="entry name" value="DOF ZINC FINGER PROTEIN DOF1.4-RELATED"/>
    <property type="match status" value="1"/>
</dbReference>
<dbReference type="EMBL" id="CM016552">
    <property type="protein sequence ID" value="TKW37046.1"/>
    <property type="molecule type" value="Genomic_DNA"/>
</dbReference>
<evidence type="ECO:0000256" key="2">
    <source>
        <dbReference type="ARBA" id="ARBA00022771"/>
    </source>
</evidence>
<evidence type="ECO:0000256" key="8">
    <source>
        <dbReference type="PROSITE-ProRule" id="PRU00071"/>
    </source>
</evidence>
<evidence type="ECO:0000256" key="5">
    <source>
        <dbReference type="ARBA" id="ARBA00023125"/>
    </source>
</evidence>
<dbReference type="GO" id="GO:0003700">
    <property type="term" value="F:DNA-binding transcription factor activity"/>
    <property type="evidence" value="ECO:0007669"/>
    <property type="project" value="UniProtKB-UniRule"/>
</dbReference>
<evidence type="ECO:0000256" key="10">
    <source>
        <dbReference type="SAM" id="MobiDB-lite"/>
    </source>
</evidence>
<keyword evidence="13" id="KW-1185">Reference proteome</keyword>
<evidence type="ECO:0000256" key="1">
    <source>
        <dbReference type="ARBA" id="ARBA00022723"/>
    </source>
</evidence>
<dbReference type="GO" id="GO:0008270">
    <property type="term" value="F:zinc ion binding"/>
    <property type="evidence" value="ECO:0007669"/>
    <property type="project" value="UniProtKB-KW"/>
</dbReference>
<keyword evidence="2 8" id="KW-0863">Zinc-finger</keyword>
<feature type="region of interest" description="Disordered" evidence="10">
    <location>
        <begin position="115"/>
        <end position="152"/>
    </location>
</feature>
<feature type="compositionally biased region" description="Low complexity" evidence="10">
    <location>
        <begin position="302"/>
        <end position="321"/>
    </location>
</feature>
<dbReference type="InterPro" id="IPR003851">
    <property type="entry name" value="Znf_Dof"/>
</dbReference>
<accession>A0A4V6DF75</accession>
<comment type="subcellular location">
    <subcellularLocation>
        <location evidence="8 9">Nucleus</location>
    </subcellularLocation>
</comment>
<feature type="compositionally biased region" description="Polar residues" evidence="10">
    <location>
        <begin position="283"/>
        <end position="295"/>
    </location>
</feature>
<evidence type="ECO:0000259" key="11">
    <source>
        <dbReference type="PROSITE" id="PS50884"/>
    </source>
</evidence>
<dbReference type="PROSITE" id="PS01361">
    <property type="entry name" value="ZF_DOF_1"/>
    <property type="match status" value="1"/>
</dbReference>
<dbReference type="Proteomes" id="UP000298652">
    <property type="component" value="Chromosome 1"/>
</dbReference>
<evidence type="ECO:0000256" key="6">
    <source>
        <dbReference type="ARBA" id="ARBA00023163"/>
    </source>
</evidence>
<dbReference type="InterPro" id="IPR045174">
    <property type="entry name" value="Dof"/>
</dbReference>
<protein>
    <recommendedName>
        <fullName evidence="9">Dof zinc finger protein</fullName>
    </recommendedName>
</protein>
<keyword evidence="1 9" id="KW-0479">Metal-binding</keyword>
<evidence type="ECO:0000313" key="13">
    <source>
        <dbReference type="Proteomes" id="UP000298652"/>
    </source>
</evidence>
<dbReference type="Pfam" id="PF02701">
    <property type="entry name" value="Zn_ribbon_Dof"/>
    <property type="match status" value="1"/>
</dbReference>
<feature type="region of interest" description="Disordered" evidence="10">
    <location>
        <begin position="51"/>
        <end position="76"/>
    </location>
</feature>
<dbReference type="Gramene" id="TKW37046">
    <property type="protein sequence ID" value="TKW37046"/>
    <property type="gene ID" value="SEVIR_1G022000v2"/>
</dbReference>
<dbReference type="PANTHER" id="PTHR31992:SF316">
    <property type="entry name" value="DOF ZINC FINGER PROTEIN DOF1.2"/>
    <property type="match status" value="1"/>
</dbReference>
<evidence type="ECO:0000256" key="4">
    <source>
        <dbReference type="ARBA" id="ARBA00023015"/>
    </source>
</evidence>
<evidence type="ECO:0000256" key="7">
    <source>
        <dbReference type="ARBA" id="ARBA00023242"/>
    </source>
</evidence>
<dbReference type="GO" id="GO:0005634">
    <property type="term" value="C:nucleus"/>
    <property type="evidence" value="ECO:0007669"/>
    <property type="project" value="UniProtKB-SubCell"/>
</dbReference>
<feature type="region of interest" description="Disordered" evidence="10">
    <location>
        <begin position="270"/>
        <end position="331"/>
    </location>
</feature>
<sequence length="331" mass="35040">MEKVAIVKQLGNVDEDRSFGVVCWCRVPEAAMVASPPREEAVAARNVKAKQARQQQVVASGSGERKPRPQQDQALNCPRCNSTNTKFCYYNNYSMTQPRYFCKACRRNWTLGGTLRNVPVGGGSRKKKQNPAGGSSASSAPPASSSSSNDSKKMNIVTQQLLTMPTATTPMPADFPNVLPTFMSIGGSFQLPSSDQHSLPFAPLSLSSNPGTMLSFMERGGFLDGSSSNGMASLPILPVPSFGVMQHGHGMMGGSSDQQMMGPLQGVDQEVKPPMATAGGSGLQQWPSSTTQEQQVVGGDGSADNNNDNNMDGGASGSSSGVERYWQGGFN</sequence>
<keyword evidence="7 8" id="KW-0539">Nucleus</keyword>
<reference evidence="12" key="1">
    <citation type="submission" date="2019-03" db="EMBL/GenBank/DDBJ databases">
        <title>WGS assembly of Setaria viridis.</title>
        <authorList>
            <person name="Huang P."/>
            <person name="Jenkins J."/>
            <person name="Grimwood J."/>
            <person name="Barry K."/>
            <person name="Healey A."/>
            <person name="Mamidi S."/>
            <person name="Sreedasyam A."/>
            <person name="Shu S."/>
            <person name="Feldman M."/>
            <person name="Wu J."/>
            <person name="Yu Y."/>
            <person name="Chen C."/>
            <person name="Johnson J."/>
            <person name="Rokhsar D."/>
            <person name="Baxter I."/>
            <person name="Schmutz J."/>
            <person name="Brutnell T."/>
            <person name="Kellogg E."/>
        </authorList>
    </citation>
    <scope>NUCLEOTIDE SEQUENCE [LARGE SCALE GENOMIC DNA]</scope>
</reference>
<evidence type="ECO:0000256" key="9">
    <source>
        <dbReference type="RuleBase" id="RU369094"/>
    </source>
</evidence>